<feature type="compositionally biased region" description="Basic and acidic residues" evidence="1">
    <location>
        <begin position="20"/>
        <end position="29"/>
    </location>
</feature>
<dbReference type="AlphaFoldDB" id="A0ABD2Z5X5"/>
<evidence type="ECO:0000313" key="2">
    <source>
        <dbReference type="EMBL" id="KAL3513690.1"/>
    </source>
</evidence>
<protein>
    <recommendedName>
        <fullName evidence="4">DUF641 domain-containing protein</fullName>
    </recommendedName>
</protein>
<evidence type="ECO:0000256" key="1">
    <source>
        <dbReference type="SAM" id="MobiDB-lite"/>
    </source>
</evidence>
<evidence type="ECO:0008006" key="4">
    <source>
        <dbReference type="Google" id="ProtNLM"/>
    </source>
</evidence>
<organism evidence="2 3">
    <name type="scientific">Cinchona calisaya</name>
    <dbReference type="NCBI Taxonomy" id="153742"/>
    <lineage>
        <taxon>Eukaryota</taxon>
        <taxon>Viridiplantae</taxon>
        <taxon>Streptophyta</taxon>
        <taxon>Embryophyta</taxon>
        <taxon>Tracheophyta</taxon>
        <taxon>Spermatophyta</taxon>
        <taxon>Magnoliopsida</taxon>
        <taxon>eudicotyledons</taxon>
        <taxon>Gunneridae</taxon>
        <taxon>Pentapetalae</taxon>
        <taxon>asterids</taxon>
        <taxon>lamiids</taxon>
        <taxon>Gentianales</taxon>
        <taxon>Rubiaceae</taxon>
        <taxon>Cinchonoideae</taxon>
        <taxon>Cinchoneae</taxon>
        <taxon>Cinchona</taxon>
    </lineage>
</organism>
<sequence>MKDRVGNNRTKTRTVIILGTKDESSESKKLASISKDSVSNKVSHDKSLYTSDADSSTGSPSKSSTKEQRQLNFSLFEASYTYPLYMQAMMTGKSLVEEQLASMAHAVEKLSKTFEEKDMQIETLVSKLESQNIGETSQANNSKSDQNPQMGESAKVYFSFPTLETYSFSLDGLKMLQLSLICRRSLPDLSLNGSKACKECNFIKIPEKVIVQLLILADMGHKVLNSSAQRRRVESIKFKHSK</sequence>
<reference evidence="2 3" key="1">
    <citation type="submission" date="2024-11" db="EMBL/GenBank/DDBJ databases">
        <title>A near-complete genome assembly of Cinchona calisaya.</title>
        <authorList>
            <person name="Lian D.C."/>
            <person name="Zhao X.W."/>
            <person name="Wei L."/>
        </authorList>
    </citation>
    <scope>NUCLEOTIDE SEQUENCE [LARGE SCALE GENOMIC DNA]</scope>
    <source>
        <tissue evidence="2">Nenye</tissue>
    </source>
</reference>
<feature type="compositionally biased region" description="Low complexity" evidence="1">
    <location>
        <begin position="50"/>
        <end position="63"/>
    </location>
</feature>
<feature type="region of interest" description="Disordered" evidence="1">
    <location>
        <begin position="1"/>
        <end position="68"/>
    </location>
</feature>
<comment type="caution">
    <text evidence="2">The sequence shown here is derived from an EMBL/GenBank/DDBJ whole genome shotgun (WGS) entry which is preliminary data.</text>
</comment>
<dbReference type="EMBL" id="JBJUIK010000011">
    <property type="protein sequence ID" value="KAL3513690.1"/>
    <property type="molecule type" value="Genomic_DNA"/>
</dbReference>
<keyword evidence="3" id="KW-1185">Reference proteome</keyword>
<accession>A0ABD2Z5X5</accession>
<evidence type="ECO:0000313" key="3">
    <source>
        <dbReference type="Proteomes" id="UP001630127"/>
    </source>
</evidence>
<name>A0ABD2Z5X5_9GENT</name>
<gene>
    <name evidence="2" type="ORF">ACH5RR_026407</name>
</gene>
<dbReference type="Proteomes" id="UP001630127">
    <property type="component" value="Unassembled WGS sequence"/>
</dbReference>
<proteinExistence type="predicted"/>